<dbReference type="Proteomes" id="UP001283361">
    <property type="component" value="Unassembled WGS sequence"/>
</dbReference>
<feature type="chain" id="PRO_5042214711" evidence="2">
    <location>
        <begin position="23"/>
        <end position="220"/>
    </location>
</feature>
<dbReference type="PANTHER" id="PTHR39297">
    <property type="entry name" value="CUB DOMAIN-CONTAINING PROTEIN"/>
    <property type="match status" value="1"/>
</dbReference>
<dbReference type="EMBL" id="JAWDGP010002692">
    <property type="protein sequence ID" value="KAK3780739.1"/>
    <property type="molecule type" value="Genomic_DNA"/>
</dbReference>
<feature type="signal peptide" evidence="2">
    <location>
        <begin position="1"/>
        <end position="22"/>
    </location>
</feature>
<gene>
    <name evidence="3" type="ORF">RRG08_050703</name>
</gene>
<evidence type="ECO:0000256" key="1">
    <source>
        <dbReference type="SAM" id="Phobius"/>
    </source>
</evidence>
<protein>
    <submittedName>
        <fullName evidence="3">Uncharacterized protein</fullName>
    </submittedName>
</protein>
<organism evidence="3 4">
    <name type="scientific">Elysia crispata</name>
    <name type="common">lettuce slug</name>
    <dbReference type="NCBI Taxonomy" id="231223"/>
    <lineage>
        <taxon>Eukaryota</taxon>
        <taxon>Metazoa</taxon>
        <taxon>Spiralia</taxon>
        <taxon>Lophotrochozoa</taxon>
        <taxon>Mollusca</taxon>
        <taxon>Gastropoda</taxon>
        <taxon>Heterobranchia</taxon>
        <taxon>Euthyneura</taxon>
        <taxon>Panpulmonata</taxon>
        <taxon>Sacoglossa</taxon>
        <taxon>Placobranchoidea</taxon>
        <taxon>Plakobranchidae</taxon>
        <taxon>Elysia</taxon>
    </lineage>
</organism>
<evidence type="ECO:0000256" key="2">
    <source>
        <dbReference type="SAM" id="SignalP"/>
    </source>
</evidence>
<keyword evidence="1" id="KW-1133">Transmembrane helix</keyword>
<evidence type="ECO:0000313" key="4">
    <source>
        <dbReference type="Proteomes" id="UP001283361"/>
    </source>
</evidence>
<keyword evidence="2" id="KW-0732">Signal</keyword>
<accession>A0AAE1A3U4</accession>
<keyword evidence="1" id="KW-0812">Transmembrane</keyword>
<evidence type="ECO:0000313" key="3">
    <source>
        <dbReference type="EMBL" id="KAK3780739.1"/>
    </source>
</evidence>
<name>A0AAE1A3U4_9GAST</name>
<feature type="transmembrane region" description="Helical" evidence="1">
    <location>
        <begin position="196"/>
        <end position="217"/>
    </location>
</feature>
<keyword evidence="1" id="KW-0472">Membrane</keyword>
<sequence>MYKSCLVLMLSFGWSYFIGVHGKCPPDDASQIIEYIPIPKEQYDRNFSSISDIGKRPLGFDKAVWLFNKPGENPCVKITGAKQRHIEIAFETHPSSRLCVKDQNSQPACSDAGTGTHYECRSRSAKDTVYFEFFCDQGEEYDVRFWYRLVLGDLPADDPENHWCDLRSTEYPLELLELGPNFTFKPRTTASPDTALTLYPSFMLLFALLGLTTLAFFKLQ</sequence>
<keyword evidence="4" id="KW-1185">Reference proteome</keyword>
<reference evidence="3" key="1">
    <citation type="journal article" date="2023" name="G3 (Bethesda)">
        <title>A reference genome for the long-term kleptoplast-retaining sea slug Elysia crispata morphotype clarki.</title>
        <authorList>
            <person name="Eastman K.E."/>
            <person name="Pendleton A.L."/>
            <person name="Shaikh M.A."/>
            <person name="Suttiyut T."/>
            <person name="Ogas R."/>
            <person name="Tomko P."/>
            <person name="Gavelis G."/>
            <person name="Widhalm J.R."/>
            <person name="Wisecaver J.H."/>
        </authorList>
    </citation>
    <scope>NUCLEOTIDE SEQUENCE</scope>
    <source>
        <strain evidence="3">ECLA1</strain>
    </source>
</reference>
<dbReference type="AlphaFoldDB" id="A0AAE1A3U4"/>
<proteinExistence type="predicted"/>
<dbReference type="PANTHER" id="PTHR39297:SF1">
    <property type="entry name" value="CUB DOMAIN-CONTAINING PROTEIN"/>
    <property type="match status" value="1"/>
</dbReference>
<comment type="caution">
    <text evidence="3">The sequence shown here is derived from an EMBL/GenBank/DDBJ whole genome shotgun (WGS) entry which is preliminary data.</text>
</comment>